<organism evidence="1 2">
    <name type="scientific">Polyangium mundeleinium</name>
    <dbReference type="NCBI Taxonomy" id="2995306"/>
    <lineage>
        <taxon>Bacteria</taxon>
        <taxon>Pseudomonadati</taxon>
        <taxon>Myxococcota</taxon>
        <taxon>Polyangia</taxon>
        <taxon>Polyangiales</taxon>
        <taxon>Polyangiaceae</taxon>
        <taxon>Polyangium</taxon>
    </lineage>
</organism>
<reference evidence="1 2" key="1">
    <citation type="submission" date="2022-11" db="EMBL/GenBank/DDBJ databases">
        <title>Minimal conservation of predation-associated metabolite biosynthetic gene clusters underscores biosynthetic potential of Myxococcota including descriptions for ten novel species: Archangium lansinium sp. nov., Myxococcus landrumus sp. nov., Nannocystis bai.</title>
        <authorList>
            <person name="Ahearne A."/>
            <person name="Stevens C."/>
            <person name="Dowd S."/>
        </authorList>
    </citation>
    <scope>NUCLEOTIDE SEQUENCE [LARGE SCALE GENOMIC DNA]</scope>
    <source>
        <strain evidence="1 2">RJM3</strain>
    </source>
</reference>
<dbReference type="SUPFAM" id="SSF52833">
    <property type="entry name" value="Thioredoxin-like"/>
    <property type="match status" value="1"/>
</dbReference>
<dbReference type="Proteomes" id="UP001221411">
    <property type="component" value="Unassembled WGS sequence"/>
</dbReference>
<gene>
    <name evidence="1" type="ORF">POL67_09450</name>
</gene>
<dbReference type="PROSITE" id="PS51354">
    <property type="entry name" value="GLUTAREDOXIN_2"/>
    <property type="match status" value="1"/>
</dbReference>
<keyword evidence="2" id="KW-1185">Reference proteome</keyword>
<evidence type="ECO:0000313" key="2">
    <source>
        <dbReference type="Proteomes" id="UP001221411"/>
    </source>
</evidence>
<sequence length="139" mass="15351">MTAKGKHVATCSWLDYTSVTMSTRPTLPSDKVSPEVHDLIASFHRGIVDEVAAAVTRDPVVVVGMAQNPVVKNARKLLDQAGVKYTYLEYGSYFSRWKERLAIKLWAGFPTFPMVFIDGILVGGHSELKKIEAAGKLKK</sequence>
<proteinExistence type="predicted"/>
<name>A0ABT5EJP7_9BACT</name>
<protein>
    <submittedName>
        <fullName evidence="1">Glutaredoxin domain-containing protein</fullName>
    </submittedName>
</protein>
<evidence type="ECO:0000313" key="1">
    <source>
        <dbReference type="EMBL" id="MDC0741569.1"/>
    </source>
</evidence>
<dbReference type="InterPro" id="IPR036249">
    <property type="entry name" value="Thioredoxin-like_sf"/>
</dbReference>
<dbReference type="EMBL" id="JAQNDO010000001">
    <property type="protein sequence ID" value="MDC0741569.1"/>
    <property type="molecule type" value="Genomic_DNA"/>
</dbReference>
<dbReference type="RefSeq" id="WP_271916888.1">
    <property type="nucleotide sequence ID" value="NZ_JAQNDO010000001.1"/>
</dbReference>
<dbReference type="Gene3D" id="3.40.30.10">
    <property type="entry name" value="Glutaredoxin"/>
    <property type="match status" value="1"/>
</dbReference>
<accession>A0ABT5EJP7</accession>
<comment type="caution">
    <text evidence="1">The sequence shown here is derived from an EMBL/GenBank/DDBJ whole genome shotgun (WGS) entry which is preliminary data.</text>
</comment>